<reference evidence="1 2" key="1">
    <citation type="submission" date="2018-09" db="EMBL/GenBank/DDBJ databases">
        <title>A high-quality reference genome of wild soybean provides a powerful tool to mine soybean genomes.</title>
        <authorList>
            <person name="Xie M."/>
            <person name="Chung C.Y.L."/>
            <person name="Li M.-W."/>
            <person name="Wong F.-L."/>
            <person name="Chan T.-F."/>
            <person name="Lam H.-M."/>
        </authorList>
    </citation>
    <scope>NUCLEOTIDE SEQUENCE [LARGE SCALE GENOMIC DNA]</scope>
    <source>
        <strain evidence="2">cv. W05</strain>
        <tissue evidence="1">Hypocotyl of etiolated seedlings</tissue>
    </source>
</reference>
<evidence type="ECO:0000313" key="2">
    <source>
        <dbReference type="Proteomes" id="UP000289340"/>
    </source>
</evidence>
<organism evidence="1 2">
    <name type="scientific">Glycine soja</name>
    <name type="common">Wild soybean</name>
    <dbReference type="NCBI Taxonomy" id="3848"/>
    <lineage>
        <taxon>Eukaryota</taxon>
        <taxon>Viridiplantae</taxon>
        <taxon>Streptophyta</taxon>
        <taxon>Embryophyta</taxon>
        <taxon>Tracheophyta</taxon>
        <taxon>Spermatophyta</taxon>
        <taxon>Magnoliopsida</taxon>
        <taxon>eudicotyledons</taxon>
        <taxon>Gunneridae</taxon>
        <taxon>Pentapetalae</taxon>
        <taxon>rosids</taxon>
        <taxon>fabids</taxon>
        <taxon>Fabales</taxon>
        <taxon>Fabaceae</taxon>
        <taxon>Papilionoideae</taxon>
        <taxon>50 kb inversion clade</taxon>
        <taxon>NPAAA clade</taxon>
        <taxon>indigoferoid/millettioid clade</taxon>
        <taxon>Phaseoleae</taxon>
        <taxon>Glycine</taxon>
        <taxon>Glycine subgen. Soja</taxon>
    </lineage>
</organism>
<dbReference type="Gene3D" id="1.25.40.280">
    <property type="entry name" value="alix/aip1 like domains"/>
    <property type="match status" value="1"/>
</dbReference>
<gene>
    <name evidence="1" type="ORF">D0Y65_000637</name>
</gene>
<keyword evidence="2" id="KW-1185">Reference proteome</keyword>
<dbReference type="InterPro" id="IPR038499">
    <property type="entry name" value="BRO1_sf"/>
</dbReference>
<name>A0A445LZN6_GLYSO</name>
<dbReference type="PANTHER" id="PTHR23032:SF18">
    <property type="entry name" value="ENDOSOMAL TARGETING BRO1-LIKE DOMAIN PROTEIN"/>
    <property type="match status" value="1"/>
</dbReference>
<proteinExistence type="predicted"/>
<dbReference type="PANTHER" id="PTHR23032">
    <property type="entry name" value="BRO1 DOMAIN-CONTAINING PROTEIN BROX"/>
    <property type="match status" value="1"/>
</dbReference>
<accession>A0A445LZN6</accession>
<dbReference type="Proteomes" id="UP000289340">
    <property type="component" value="Chromosome 1"/>
</dbReference>
<dbReference type="AlphaFoldDB" id="A0A445LZN6"/>
<protein>
    <submittedName>
        <fullName evidence="1">Uncharacterized protein</fullName>
    </submittedName>
</protein>
<dbReference type="EMBL" id="QZWG01000001">
    <property type="protein sequence ID" value="RZC28746.1"/>
    <property type="molecule type" value="Genomic_DNA"/>
</dbReference>
<evidence type="ECO:0000313" key="1">
    <source>
        <dbReference type="EMBL" id="RZC28746.1"/>
    </source>
</evidence>
<dbReference type="InterPro" id="IPR038898">
    <property type="entry name" value="BROX"/>
</dbReference>
<sequence length="263" mass="29848">MPSLTRATVKGVHRHCQSCPTLPLKPPEKKVPHTIENTRKLDKIICKPDDDERIDIQLGMAIDSTKATLVVKCRLACEMVKCWQQAQDNIMNLPLDNGWGEKHCLFVKWKYVEAKAATYYYHGLILDEGNTEKSHGMVVVALQAANEYFKEKNKVLAFFKNLLNQQLDGSKRSRTGVTESLSIATNISVQDAYMSDFGSMEVNNPAIIGVGNEPIRSYWNWDDDDRGMEMDIQAILSEFGVLVTSSKMMFCLLERYLNIYTTI</sequence>
<comment type="caution">
    <text evidence="1">The sequence shown here is derived from an EMBL/GenBank/DDBJ whole genome shotgun (WGS) entry which is preliminary data.</text>
</comment>